<gene>
    <name evidence="2" type="ORF">CR513_46856</name>
</gene>
<evidence type="ECO:0000313" key="3">
    <source>
        <dbReference type="Proteomes" id="UP000257109"/>
    </source>
</evidence>
<proteinExistence type="predicted"/>
<reference evidence="2" key="1">
    <citation type="submission" date="2018-05" db="EMBL/GenBank/DDBJ databases">
        <title>Draft genome of Mucuna pruriens seed.</title>
        <authorList>
            <person name="Nnadi N.E."/>
            <person name="Vos R."/>
            <person name="Hasami M.H."/>
            <person name="Devisetty U.K."/>
            <person name="Aguiy J.C."/>
        </authorList>
    </citation>
    <scope>NUCLEOTIDE SEQUENCE [LARGE SCALE GENOMIC DNA]</scope>
    <source>
        <strain evidence="2">JCA_2017</strain>
    </source>
</reference>
<sequence>MILVKKMQEQGQFKTSINDSCQKDARARTIQYAACFFYKNGIPFNVVQLNSFKLMIEVVENYCLHLKPPSYHELRVPLLKKELEYTKDLLRGHEEEQMKYECSIITGTKYINFYIALLRRLEKNVIQLVTDNRGNYVTVGKLLQATITKLFWTSCAVHYLDLMLEDTGKIVKVKKVIQRGIRSTLQALIGFELCGSSLTSSN</sequence>
<dbReference type="OrthoDB" id="2442898at2759"/>
<evidence type="ECO:0000313" key="2">
    <source>
        <dbReference type="EMBL" id="RDX73526.1"/>
    </source>
</evidence>
<evidence type="ECO:0000259" key="1">
    <source>
        <dbReference type="Pfam" id="PF04937"/>
    </source>
</evidence>
<comment type="caution">
    <text evidence="2">The sequence shown here is derived from an EMBL/GenBank/DDBJ whole genome shotgun (WGS) entry which is preliminary data.</text>
</comment>
<organism evidence="2 3">
    <name type="scientific">Mucuna pruriens</name>
    <name type="common">Velvet bean</name>
    <name type="synonym">Dolichos pruriens</name>
    <dbReference type="NCBI Taxonomy" id="157652"/>
    <lineage>
        <taxon>Eukaryota</taxon>
        <taxon>Viridiplantae</taxon>
        <taxon>Streptophyta</taxon>
        <taxon>Embryophyta</taxon>
        <taxon>Tracheophyta</taxon>
        <taxon>Spermatophyta</taxon>
        <taxon>Magnoliopsida</taxon>
        <taxon>eudicotyledons</taxon>
        <taxon>Gunneridae</taxon>
        <taxon>Pentapetalae</taxon>
        <taxon>rosids</taxon>
        <taxon>fabids</taxon>
        <taxon>Fabales</taxon>
        <taxon>Fabaceae</taxon>
        <taxon>Papilionoideae</taxon>
        <taxon>50 kb inversion clade</taxon>
        <taxon>NPAAA clade</taxon>
        <taxon>indigoferoid/millettioid clade</taxon>
        <taxon>Phaseoleae</taxon>
        <taxon>Mucuna</taxon>
    </lineage>
</organism>
<dbReference type="Pfam" id="PF04937">
    <property type="entry name" value="DUF659"/>
    <property type="match status" value="1"/>
</dbReference>
<keyword evidence="3" id="KW-1185">Reference proteome</keyword>
<protein>
    <recommendedName>
        <fullName evidence="1">DUF659 domain-containing protein</fullName>
    </recommendedName>
</protein>
<dbReference type="PANTHER" id="PTHR32166">
    <property type="entry name" value="OSJNBA0013A04.12 PROTEIN"/>
    <property type="match status" value="1"/>
</dbReference>
<dbReference type="InterPro" id="IPR007021">
    <property type="entry name" value="DUF659"/>
</dbReference>
<dbReference type="AlphaFoldDB" id="A0A371F5C3"/>
<dbReference type="PANTHER" id="PTHR32166:SF74">
    <property type="entry name" value="OS05G0256350 PROTEIN"/>
    <property type="match status" value="1"/>
</dbReference>
<dbReference type="EMBL" id="QJKJ01010496">
    <property type="protein sequence ID" value="RDX73526.1"/>
    <property type="molecule type" value="Genomic_DNA"/>
</dbReference>
<dbReference type="Proteomes" id="UP000257109">
    <property type="component" value="Unassembled WGS sequence"/>
</dbReference>
<accession>A0A371F5C3</accession>
<feature type="domain" description="DUF659" evidence="1">
    <location>
        <begin position="122"/>
        <end position="178"/>
    </location>
</feature>
<name>A0A371F5C3_MUCPR</name>
<feature type="non-terminal residue" evidence="2">
    <location>
        <position position="1"/>
    </location>
</feature>
<dbReference type="STRING" id="157652.A0A371F5C3"/>